<dbReference type="EMBL" id="HBKQ01030521">
    <property type="protein sequence ID" value="CAE2249909.1"/>
    <property type="molecule type" value="Transcribed_RNA"/>
</dbReference>
<protein>
    <recommendedName>
        <fullName evidence="8">J domain-containing protein</fullName>
    </recommendedName>
</protein>
<dbReference type="SUPFAM" id="SSF46565">
    <property type="entry name" value="Chaperone J-domain"/>
    <property type="match status" value="1"/>
</dbReference>
<keyword evidence="4" id="KW-0472">Membrane</keyword>
<dbReference type="GO" id="GO:0006457">
    <property type="term" value="P:protein folding"/>
    <property type="evidence" value="ECO:0007669"/>
    <property type="project" value="InterPro"/>
</dbReference>
<dbReference type="GO" id="GO:0005789">
    <property type="term" value="C:endoplasmic reticulum membrane"/>
    <property type="evidence" value="ECO:0007669"/>
    <property type="project" value="TreeGrafter"/>
</dbReference>
<dbReference type="SMART" id="SM00271">
    <property type="entry name" value="DnaJ"/>
    <property type="match status" value="1"/>
</dbReference>
<keyword evidence="7" id="KW-0732">Signal</keyword>
<sequence>MSRTLLASCLLVTFLSSLPATAVAEDAATGAGSGGGTAAEDSSSNFADGSSTTDDKPSAPPKKKTAKQDGFDPDPEKTWGTFYDPQSVFCGDYDCYKILGFDHETWGDSPPDSKLITRSYRSLSRRWHPDKNRGKQAKDRFVKINRAYEILTNNEKREEYDYLRDRPDEYFHKYGSNVLYKYAPKSDTAFVILLLLSVGCAFTWFAQKAKWQTVADRLVQASVEGLGLKDGGTEESLEIRDEALEMLAAKREAEKIVAAEGSSTPRKKERLTNKEKRLKEQDELRPFVVKLVSEMKDFGAGHHQPTWRDLLVVKLAKVLPALFLMLMTQGKYWTRRARGMSLNDEEREMLTRRAVGEVAWYASSEEDRKEMIKREVWVSSEALEDWREWVEVRKLGAGYQKRYNRWKKKQGSKLE</sequence>
<evidence type="ECO:0000256" key="3">
    <source>
        <dbReference type="ARBA" id="ARBA00022989"/>
    </source>
</evidence>
<reference evidence="10" key="1">
    <citation type="submission" date="2021-01" db="EMBL/GenBank/DDBJ databases">
        <authorList>
            <person name="Corre E."/>
            <person name="Pelletier E."/>
            <person name="Niang G."/>
            <person name="Scheremetjew M."/>
            <person name="Finn R."/>
            <person name="Kale V."/>
            <person name="Holt S."/>
            <person name="Cochrane G."/>
            <person name="Meng A."/>
            <person name="Brown T."/>
            <person name="Cohen L."/>
        </authorList>
    </citation>
    <scope>NUCLEOTIDE SEQUENCE</scope>
    <source>
        <strain evidence="10">Isolate 1302-5</strain>
    </source>
</reference>
<evidence type="ECO:0000256" key="7">
    <source>
        <dbReference type="SAM" id="SignalP"/>
    </source>
</evidence>
<dbReference type="InterPro" id="IPR001623">
    <property type="entry name" value="DnaJ_domain"/>
</dbReference>
<accession>A0A6U6FS84</accession>
<feature type="region of interest" description="Disordered" evidence="6">
    <location>
        <begin position="27"/>
        <end position="79"/>
    </location>
</feature>
<dbReference type="InterPro" id="IPR018253">
    <property type="entry name" value="DnaJ_domain_CS"/>
</dbReference>
<keyword evidence="5" id="KW-0143">Chaperone</keyword>
<evidence type="ECO:0000256" key="5">
    <source>
        <dbReference type="ARBA" id="ARBA00023186"/>
    </source>
</evidence>
<name>A0A6U6FS84_9STRA</name>
<dbReference type="AlphaFoldDB" id="A0A6U6FS84"/>
<gene>
    <name evidence="9" type="ORF">OAUR00152_LOCUS20772</name>
    <name evidence="10" type="ORF">OAUR00152_LOCUS20773</name>
</gene>
<dbReference type="PANTHER" id="PTHR44176">
    <property type="entry name" value="DNAJ HOMOLOG SUBFAMILY C MEMBER 25"/>
    <property type="match status" value="1"/>
</dbReference>
<dbReference type="InterPro" id="IPR036869">
    <property type="entry name" value="J_dom_sf"/>
</dbReference>
<evidence type="ECO:0000313" key="9">
    <source>
        <dbReference type="EMBL" id="CAE2249909.1"/>
    </source>
</evidence>
<evidence type="ECO:0000256" key="2">
    <source>
        <dbReference type="ARBA" id="ARBA00022692"/>
    </source>
</evidence>
<feature type="domain" description="J" evidence="8">
    <location>
        <begin position="94"/>
        <end position="164"/>
    </location>
</feature>
<dbReference type="PRINTS" id="PR00625">
    <property type="entry name" value="JDOMAIN"/>
</dbReference>
<evidence type="ECO:0000313" key="10">
    <source>
        <dbReference type="EMBL" id="CAE2249912.1"/>
    </source>
</evidence>
<dbReference type="PANTHER" id="PTHR44176:SF1">
    <property type="entry name" value="DNAJ HOMOLOG SUBFAMILY C MEMBER 25"/>
    <property type="match status" value="1"/>
</dbReference>
<dbReference type="Pfam" id="PF00226">
    <property type="entry name" value="DnaJ"/>
    <property type="match status" value="1"/>
</dbReference>
<comment type="subcellular location">
    <subcellularLocation>
        <location evidence="1">Membrane</location>
        <topology evidence="1">Multi-pass membrane protein</topology>
    </subcellularLocation>
</comment>
<evidence type="ECO:0000259" key="8">
    <source>
        <dbReference type="PROSITE" id="PS50076"/>
    </source>
</evidence>
<dbReference type="PROSITE" id="PS00636">
    <property type="entry name" value="DNAJ_1"/>
    <property type="match status" value="1"/>
</dbReference>
<keyword evidence="2" id="KW-0812">Transmembrane</keyword>
<dbReference type="CDD" id="cd06257">
    <property type="entry name" value="DnaJ"/>
    <property type="match status" value="1"/>
</dbReference>
<evidence type="ECO:0000256" key="1">
    <source>
        <dbReference type="ARBA" id="ARBA00004141"/>
    </source>
</evidence>
<organism evidence="10">
    <name type="scientific">Odontella aurita</name>
    <dbReference type="NCBI Taxonomy" id="265563"/>
    <lineage>
        <taxon>Eukaryota</taxon>
        <taxon>Sar</taxon>
        <taxon>Stramenopiles</taxon>
        <taxon>Ochrophyta</taxon>
        <taxon>Bacillariophyta</taxon>
        <taxon>Mediophyceae</taxon>
        <taxon>Biddulphiophycidae</taxon>
        <taxon>Eupodiscales</taxon>
        <taxon>Odontellaceae</taxon>
        <taxon>Odontella</taxon>
    </lineage>
</organism>
<dbReference type="Gene3D" id="1.10.287.110">
    <property type="entry name" value="DnaJ domain"/>
    <property type="match status" value="1"/>
</dbReference>
<evidence type="ECO:0000256" key="4">
    <source>
        <dbReference type="ARBA" id="ARBA00023136"/>
    </source>
</evidence>
<feature type="signal peptide" evidence="7">
    <location>
        <begin position="1"/>
        <end position="24"/>
    </location>
</feature>
<evidence type="ECO:0000256" key="6">
    <source>
        <dbReference type="SAM" id="MobiDB-lite"/>
    </source>
</evidence>
<dbReference type="EMBL" id="HBKQ01030522">
    <property type="protein sequence ID" value="CAE2249912.1"/>
    <property type="molecule type" value="Transcribed_RNA"/>
</dbReference>
<keyword evidence="3" id="KW-1133">Transmembrane helix</keyword>
<feature type="compositionally biased region" description="Basic and acidic residues" evidence="6">
    <location>
        <begin position="66"/>
        <end position="77"/>
    </location>
</feature>
<proteinExistence type="predicted"/>
<dbReference type="PROSITE" id="PS50076">
    <property type="entry name" value="DNAJ_2"/>
    <property type="match status" value="1"/>
</dbReference>
<dbReference type="InterPro" id="IPR044632">
    <property type="entry name" value="DNAJC25-like"/>
</dbReference>
<feature type="chain" id="PRO_5035586027" description="J domain-containing protein" evidence="7">
    <location>
        <begin position="25"/>
        <end position="415"/>
    </location>
</feature>